<dbReference type="Pfam" id="PF12833">
    <property type="entry name" value="HTH_18"/>
    <property type="match status" value="1"/>
</dbReference>
<dbReference type="RefSeq" id="WP_369600203.1">
    <property type="nucleotide sequence ID" value="NZ_CP154858.1"/>
</dbReference>
<dbReference type="PANTHER" id="PTHR47894">
    <property type="entry name" value="HTH-TYPE TRANSCRIPTIONAL REGULATOR GADX"/>
    <property type="match status" value="1"/>
</dbReference>
<dbReference type="PROSITE" id="PS01124">
    <property type="entry name" value="HTH_ARAC_FAMILY_2"/>
    <property type="match status" value="1"/>
</dbReference>
<dbReference type="EMBL" id="CP154858">
    <property type="protein sequence ID" value="XDT71165.1"/>
    <property type="molecule type" value="Genomic_DNA"/>
</dbReference>
<dbReference type="KEGG" id="tcd:AAIA72_10140"/>
<dbReference type="AlphaFoldDB" id="A0AB39UTJ4"/>
<evidence type="ECO:0000256" key="3">
    <source>
        <dbReference type="ARBA" id="ARBA00023163"/>
    </source>
</evidence>
<dbReference type="InterPro" id="IPR009057">
    <property type="entry name" value="Homeodomain-like_sf"/>
</dbReference>
<proteinExistence type="predicted"/>
<keyword evidence="2" id="KW-0238">DNA-binding</keyword>
<protein>
    <submittedName>
        <fullName evidence="5">Helix-turn-helix domain-containing protein</fullName>
    </submittedName>
</protein>
<reference evidence="5" key="1">
    <citation type="submission" date="2024-05" db="EMBL/GenBank/DDBJ databases">
        <title>Genome sequencing of novel strain.</title>
        <authorList>
            <person name="Ganbat D."/>
            <person name="Ganbat S."/>
            <person name="Lee S.-J."/>
        </authorList>
    </citation>
    <scope>NUCLEOTIDE SEQUENCE</scope>
    <source>
        <strain evidence="5">SMD15-11</strain>
    </source>
</reference>
<evidence type="ECO:0000313" key="5">
    <source>
        <dbReference type="EMBL" id="XDT71165.1"/>
    </source>
</evidence>
<accession>A0AB39UTJ4</accession>
<dbReference type="InterPro" id="IPR018060">
    <property type="entry name" value="HTH_AraC"/>
</dbReference>
<dbReference type="InterPro" id="IPR032687">
    <property type="entry name" value="AraC-type_N"/>
</dbReference>
<dbReference type="SMART" id="SM00342">
    <property type="entry name" value="HTH_ARAC"/>
    <property type="match status" value="1"/>
</dbReference>
<dbReference type="GO" id="GO:0003700">
    <property type="term" value="F:DNA-binding transcription factor activity"/>
    <property type="evidence" value="ECO:0007669"/>
    <property type="project" value="InterPro"/>
</dbReference>
<feature type="domain" description="HTH araC/xylS-type" evidence="4">
    <location>
        <begin position="231"/>
        <end position="329"/>
    </location>
</feature>
<dbReference type="PANTHER" id="PTHR47894:SF1">
    <property type="entry name" value="HTH-TYPE TRANSCRIPTIONAL REGULATOR VQSM"/>
    <property type="match status" value="1"/>
</dbReference>
<keyword evidence="3" id="KW-0804">Transcription</keyword>
<gene>
    <name evidence="5" type="ORF">AAIA72_10140</name>
</gene>
<dbReference type="GO" id="GO:0000976">
    <property type="term" value="F:transcription cis-regulatory region binding"/>
    <property type="evidence" value="ECO:0007669"/>
    <property type="project" value="TreeGrafter"/>
</dbReference>
<dbReference type="GO" id="GO:0005829">
    <property type="term" value="C:cytosol"/>
    <property type="evidence" value="ECO:0007669"/>
    <property type="project" value="TreeGrafter"/>
</dbReference>
<dbReference type="SUPFAM" id="SSF46689">
    <property type="entry name" value="Homeodomain-like"/>
    <property type="match status" value="1"/>
</dbReference>
<dbReference type="Pfam" id="PF12625">
    <property type="entry name" value="Arabinose_bd"/>
    <property type="match status" value="1"/>
</dbReference>
<evidence type="ECO:0000256" key="1">
    <source>
        <dbReference type="ARBA" id="ARBA00023015"/>
    </source>
</evidence>
<dbReference type="Gene3D" id="1.10.10.60">
    <property type="entry name" value="Homeodomain-like"/>
    <property type="match status" value="1"/>
</dbReference>
<keyword evidence="1" id="KW-0805">Transcription regulation</keyword>
<name>A0AB39UTJ4_9GAMM</name>
<evidence type="ECO:0000256" key="2">
    <source>
        <dbReference type="ARBA" id="ARBA00023125"/>
    </source>
</evidence>
<evidence type="ECO:0000259" key="4">
    <source>
        <dbReference type="PROSITE" id="PS01124"/>
    </source>
</evidence>
<sequence>MTPFVPVQPGEVAAGYYNTLAARAGKPPVRAAVPVTRYLELLDLCSRDDERFALKAGLAANASTFPLLGHLAMSASTLGEVIMLVTRYENLNHDLGWSTLEREGNAVSYCWHPNPRFLASTADPLYARLVLCVFSGIIHFSRQLFEKPVPVLRMEIAGEAPGWSLGLWQAIQSSLGVGPVFGAAENRLSLPARVLDWPVLTHDPVTLAVLRQEAEAQWLSRDEDPARQLLAALGAVLLRQLEEGALSLESTARHLNMSARTLQRRLSTLQTSWQQEVTRLRQQLALSYLRLPRLSIGEIAGRLGYSDQSAFNHAFHEWFRTSPGQWREQMQAESWR</sequence>
<organism evidence="5">
    <name type="scientific">Thermohahella caldifontis</name>
    <dbReference type="NCBI Taxonomy" id="3142973"/>
    <lineage>
        <taxon>Bacteria</taxon>
        <taxon>Pseudomonadati</taxon>
        <taxon>Pseudomonadota</taxon>
        <taxon>Gammaproteobacteria</taxon>
        <taxon>Oceanospirillales</taxon>
        <taxon>Hahellaceae</taxon>
        <taxon>Thermohahella</taxon>
    </lineage>
</organism>